<protein>
    <submittedName>
        <fullName evidence="1">Uncharacterized protein</fullName>
    </submittedName>
</protein>
<dbReference type="Proteomes" id="UP000326912">
    <property type="component" value="Unassembled WGS sequence"/>
</dbReference>
<dbReference type="InterPro" id="IPR045706">
    <property type="entry name" value="DUF6062"/>
</dbReference>
<accession>A0A5J4KH46</accession>
<dbReference type="EMBL" id="BKZW01000001">
    <property type="protein sequence ID" value="GER86993.1"/>
    <property type="molecule type" value="Genomic_DNA"/>
</dbReference>
<dbReference type="AlphaFoldDB" id="A0A5J4KH46"/>
<evidence type="ECO:0000313" key="1">
    <source>
        <dbReference type="EMBL" id="GER86993.1"/>
    </source>
</evidence>
<sequence length="236" mass="26824">MVKTREYQVLLSACNQEGCLLCNLVHESIFRYLDAWKYELFTDVDIRQELRNTQGFCHIHTWQLAGMGATLPIAQAYRDILSDTIDQLEQNTTLTSPAAGGLFRRLFDNKSDTSSKPACPACKQKLQAEEGYIHNLRQALLDDEFVAALSASTGLCLDHFRQTSELRGAEVSGNWLQRLRQAQLSCLKRLDAQLAELIRKHDYRFKDEERGDEMKAWQRAAGLVAGEDVLKRTKDA</sequence>
<organism evidence="1 2">
    <name type="scientific">Dictyobacter vulcani</name>
    <dbReference type="NCBI Taxonomy" id="2607529"/>
    <lineage>
        <taxon>Bacteria</taxon>
        <taxon>Bacillati</taxon>
        <taxon>Chloroflexota</taxon>
        <taxon>Ktedonobacteria</taxon>
        <taxon>Ktedonobacterales</taxon>
        <taxon>Dictyobacteraceae</taxon>
        <taxon>Dictyobacter</taxon>
    </lineage>
</organism>
<dbReference type="Pfam" id="PF19538">
    <property type="entry name" value="DUF6062"/>
    <property type="match status" value="1"/>
</dbReference>
<gene>
    <name evidence="1" type="ORF">KDW_11550</name>
</gene>
<reference evidence="1 2" key="1">
    <citation type="submission" date="2019-10" db="EMBL/GenBank/DDBJ databases">
        <title>Dictyobacter vulcani sp. nov., within the class Ktedonobacteria, isolated from soil of volcanic Mt. Zao.</title>
        <authorList>
            <person name="Zheng Y."/>
            <person name="Wang C.M."/>
            <person name="Sakai Y."/>
            <person name="Abe K."/>
            <person name="Yokota A."/>
            <person name="Yabe S."/>
        </authorList>
    </citation>
    <scope>NUCLEOTIDE SEQUENCE [LARGE SCALE GENOMIC DNA]</scope>
    <source>
        <strain evidence="1 2">W12</strain>
    </source>
</reference>
<comment type="caution">
    <text evidence="1">The sequence shown here is derived from an EMBL/GenBank/DDBJ whole genome shotgun (WGS) entry which is preliminary data.</text>
</comment>
<evidence type="ECO:0000313" key="2">
    <source>
        <dbReference type="Proteomes" id="UP000326912"/>
    </source>
</evidence>
<dbReference type="RefSeq" id="WP_151755039.1">
    <property type="nucleotide sequence ID" value="NZ_BKZW01000001.1"/>
</dbReference>
<proteinExistence type="predicted"/>
<name>A0A5J4KH46_9CHLR</name>
<keyword evidence="2" id="KW-1185">Reference proteome</keyword>